<sequence>VTMLSKITSSAWAHVPNRLTSQLALVLQLRKSHLAPFLLGHPIVTPLPTESRTFGVVSSAQCGSASILPISWAYIKMMGGQSLTRATQVAILNANYMAKVLSQE</sequence>
<dbReference type="GO" id="GO:0004375">
    <property type="term" value="F:glycine dehydrogenase (decarboxylating) activity"/>
    <property type="evidence" value="ECO:0007669"/>
    <property type="project" value="InterPro"/>
</dbReference>
<dbReference type="GO" id="GO:0019464">
    <property type="term" value="P:glycine decarboxylation via glycine cleavage system"/>
    <property type="evidence" value="ECO:0007669"/>
    <property type="project" value="TreeGrafter"/>
</dbReference>
<evidence type="ECO:0000313" key="1">
    <source>
        <dbReference type="EMBL" id="KAK2724570.1"/>
    </source>
</evidence>
<evidence type="ECO:0008006" key="3">
    <source>
        <dbReference type="Google" id="ProtNLM"/>
    </source>
</evidence>
<dbReference type="GO" id="GO:0016594">
    <property type="term" value="F:glycine binding"/>
    <property type="evidence" value="ECO:0007669"/>
    <property type="project" value="TreeGrafter"/>
</dbReference>
<feature type="non-terminal residue" evidence="1">
    <location>
        <position position="1"/>
    </location>
</feature>
<dbReference type="GO" id="GO:0005960">
    <property type="term" value="C:glycine cleavage complex"/>
    <property type="evidence" value="ECO:0007669"/>
    <property type="project" value="TreeGrafter"/>
</dbReference>
<dbReference type="Proteomes" id="UP001187531">
    <property type="component" value="Unassembled WGS sequence"/>
</dbReference>
<organism evidence="1 2">
    <name type="scientific">Artemia franciscana</name>
    <name type="common">Brine shrimp</name>
    <name type="synonym">Artemia sanfranciscana</name>
    <dbReference type="NCBI Taxonomy" id="6661"/>
    <lineage>
        <taxon>Eukaryota</taxon>
        <taxon>Metazoa</taxon>
        <taxon>Ecdysozoa</taxon>
        <taxon>Arthropoda</taxon>
        <taxon>Crustacea</taxon>
        <taxon>Branchiopoda</taxon>
        <taxon>Anostraca</taxon>
        <taxon>Artemiidae</taxon>
        <taxon>Artemia</taxon>
    </lineage>
</organism>
<proteinExistence type="predicted"/>
<dbReference type="EMBL" id="JAVRJZ010000003">
    <property type="protein sequence ID" value="KAK2724570.1"/>
    <property type="molecule type" value="Genomic_DNA"/>
</dbReference>
<accession>A0AA88I5M6</accession>
<keyword evidence="2" id="KW-1185">Reference proteome</keyword>
<dbReference type="PANTHER" id="PTHR11773:SF1">
    <property type="entry name" value="GLYCINE DEHYDROGENASE (DECARBOXYLATING), MITOCHONDRIAL"/>
    <property type="match status" value="1"/>
</dbReference>
<gene>
    <name evidence="1" type="ORF">QYM36_001161</name>
</gene>
<dbReference type="AlphaFoldDB" id="A0AA88I5M6"/>
<dbReference type="PANTHER" id="PTHR11773">
    <property type="entry name" value="GLYCINE DEHYDROGENASE, DECARBOXYLATING"/>
    <property type="match status" value="1"/>
</dbReference>
<dbReference type="GO" id="GO:0030170">
    <property type="term" value="F:pyridoxal phosphate binding"/>
    <property type="evidence" value="ECO:0007669"/>
    <property type="project" value="TreeGrafter"/>
</dbReference>
<name>A0AA88I5M6_ARTSF</name>
<dbReference type="InterPro" id="IPR020581">
    <property type="entry name" value="GDC_P"/>
</dbReference>
<protein>
    <recommendedName>
        <fullName evidence="3">Glycine dehydrogenase (aminomethyl-transferring)</fullName>
    </recommendedName>
</protein>
<dbReference type="GO" id="GO:0005739">
    <property type="term" value="C:mitochondrion"/>
    <property type="evidence" value="ECO:0007669"/>
    <property type="project" value="TreeGrafter"/>
</dbReference>
<comment type="caution">
    <text evidence="1">The sequence shown here is derived from an EMBL/GenBank/DDBJ whole genome shotgun (WGS) entry which is preliminary data.</text>
</comment>
<reference evidence="1" key="1">
    <citation type="submission" date="2023-07" db="EMBL/GenBank/DDBJ databases">
        <title>Chromosome-level genome assembly of Artemia franciscana.</title>
        <authorList>
            <person name="Jo E."/>
        </authorList>
    </citation>
    <scope>NUCLEOTIDE SEQUENCE</scope>
    <source>
        <tissue evidence="1">Whole body</tissue>
    </source>
</reference>
<evidence type="ECO:0000313" key="2">
    <source>
        <dbReference type="Proteomes" id="UP001187531"/>
    </source>
</evidence>